<evidence type="ECO:0000313" key="3">
    <source>
        <dbReference type="Proteomes" id="UP000602198"/>
    </source>
</evidence>
<dbReference type="Pfam" id="PF23275">
    <property type="entry name" value="TPR_23"/>
    <property type="match status" value="1"/>
</dbReference>
<sequence>MKGALHAAGVAAQGVTDGVTNAFARLPEAAQGAVPGSLTDPGIAKQQGIDDGQLVANGKATDADLQRITTRLAAAGITTADVEAINAGKQVELTEAQWNYLHAFYNTADLDGLTSMTDRLTTAGDTTAASTVVNQLNTLANPNVRSAGPDPLFGSNFHPQGGLTQLPTDLRNTLTKGYEVHQGRPYANLGAQDLLQVTQLMAQADGGSAPGSDINKALLVQAAEIAPQLDPSSPNVAIGVDYRLGSAEGLLQSMIAVGGEDRIAVHDILTGTNLHSDISKEQILDAFTQHHWPDDGAQVKQMLSWIGTDATSADVHIATRAGEAATTLAKYVGANGSDLLHLDGGRSPSLGEINPEIVKGIGSALSPYIPELVGVPDEYLETRGFDAPDDAESTQLDAPGRPAAQNIFAVIDTNVEAAREFNAQALLTAQQLNTLWLESVLADPTNPETDLATRSGTLFGLVDKGLDIEIAAQKDTEIGKAINGFVDKGSAYDSFKTAIGTGVKYIPVAKDIFGPMIDASNSYAKANIVGYSYDVPSTPDKPFDTSHDSTSARQLYQIAQALQGHDGTLAHDPRYDALFDSNGNLKSYEDAARSAGDQAGLHGKLQNILYSYQGGILREPLQDMAINVNNGRTAVTK</sequence>
<dbReference type="RefSeq" id="WP_201945488.1">
    <property type="nucleotide sequence ID" value="NZ_JAERRJ010000003.1"/>
</dbReference>
<dbReference type="EMBL" id="JAERRJ010000003">
    <property type="protein sequence ID" value="MBL1074565.1"/>
    <property type="molecule type" value="Genomic_DNA"/>
</dbReference>
<keyword evidence="3" id="KW-1185">Reference proteome</keyword>
<organism evidence="2 3">
    <name type="scientific">Nocardia acididurans</name>
    <dbReference type="NCBI Taxonomy" id="2802282"/>
    <lineage>
        <taxon>Bacteria</taxon>
        <taxon>Bacillati</taxon>
        <taxon>Actinomycetota</taxon>
        <taxon>Actinomycetes</taxon>
        <taxon>Mycobacteriales</taxon>
        <taxon>Nocardiaceae</taxon>
        <taxon>Nocardia</taxon>
    </lineage>
</organism>
<proteinExistence type="predicted"/>
<gene>
    <name evidence="2" type="ORF">JK358_09160</name>
</gene>
<feature type="domain" description="TPR repeat" evidence="1">
    <location>
        <begin position="73"/>
        <end position="305"/>
    </location>
</feature>
<accession>A0ABS1M3D7</accession>
<reference evidence="2 3" key="1">
    <citation type="submission" date="2021-01" db="EMBL/GenBank/DDBJ databases">
        <title>WGS of actinomycetes isolated from Thailand.</title>
        <authorList>
            <person name="Thawai C."/>
        </authorList>
    </citation>
    <scope>NUCLEOTIDE SEQUENCE [LARGE SCALE GENOMIC DNA]</scope>
    <source>
        <strain evidence="2 3">LPG 2</strain>
    </source>
</reference>
<comment type="caution">
    <text evidence="2">The sequence shown here is derived from an EMBL/GenBank/DDBJ whole genome shotgun (WGS) entry which is preliminary data.</text>
</comment>
<dbReference type="InterPro" id="IPR057037">
    <property type="entry name" value="TPR_rep_actino"/>
</dbReference>
<name>A0ABS1M3D7_9NOCA</name>
<protein>
    <recommendedName>
        <fullName evidence="1">TPR repeat domain-containing protein</fullName>
    </recommendedName>
</protein>
<evidence type="ECO:0000259" key="1">
    <source>
        <dbReference type="Pfam" id="PF23275"/>
    </source>
</evidence>
<evidence type="ECO:0000313" key="2">
    <source>
        <dbReference type="EMBL" id="MBL1074565.1"/>
    </source>
</evidence>
<dbReference type="Proteomes" id="UP000602198">
    <property type="component" value="Unassembled WGS sequence"/>
</dbReference>